<sequence>MAYPESLIEIGRQNLQERGQIGFGCEVIFNSAIRLLKDKGKIQWIPSYNPFVIYRVLTYNVNSQEPPVRVSLMAGANLRKARSVWMRVEGLDEWLRVKRKVRNGEETYSGEIRDHGHSFRLRLDKALGYVKAINQLSAELSQQQAS</sequence>
<evidence type="ECO:0000313" key="1">
    <source>
        <dbReference type="EMBL" id="KKS04222.1"/>
    </source>
</evidence>
<accession>A0A0G0VX12</accession>
<gene>
    <name evidence="1" type="ORF">UU56_C0008G0029</name>
</gene>
<dbReference type="EMBL" id="LCBC01000008">
    <property type="protein sequence ID" value="KKS04222.1"/>
    <property type="molecule type" value="Genomic_DNA"/>
</dbReference>
<reference evidence="1 2" key="1">
    <citation type="journal article" date="2015" name="Nature">
        <title>rRNA introns, odd ribosomes, and small enigmatic genomes across a large radiation of phyla.</title>
        <authorList>
            <person name="Brown C.T."/>
            <person name="Hug L.A."/>
            <person name="Thomas B.C."/>
            <person name="Sharon I."/>
            <person name="Castelle C.J."/>
            <person name="Singh A."/>
            <person name="Wilkins M.J."/>
            <person name="Williams K.H."/>
            <person name="Banfield J.F."/>
        </authorList>
    </citation>
    <scope>NUCLEOTIDE SEQUENCE [LARGE SCALE GENOMIC DNA]</scope>
</reference>
<evidence type="ECO:0000313" key="2">
    <source>
        <dbReference type="Proteomes" id="UP000034493"/>
    </source>
</evidence>
<dbReference type="AlphaFoldDB" id="A0A0G0VX12"/>
<protein>
    <submittedName>
        <fullName evidence="1">Uncharacterized protein</fullName>
    </submittedName>
</protein>
<proteinExistence type="predicted"/>
<dbReference type="Proteomes" id="UP000034493">
    <property type="component" value="Unassembled WGS sequence"/>
</dbReference>
<name>A0A0G0VX12_9BACT</name>
<comment type="caution">
    <text evidence="1">The sequence shown here is derived from an EMBL/GenBank/DDBJ whole genome shotgun (WGS) entry which is preliminary data.</text>
</comment>
<organism evidence="1 2">
    <name type="scientific">Candidatus Curtissbacteria bacterium GW2011_GWA2_41_24</name>
    <dbReference type="NCBI Taxonomy" id="1618411"/>
    <lineage>
        <taxon>Bacteria</taxon>
        <taxon>Candidatus Curtissiibacteriota</taxon>
    </lineage>
</organism>